<evidence type="ECO:0000259" key="6">
    <source>
        <dbReference type="PROSITE" id="PS00651"/>
    </source>
</evidence>
<dbReference type="AlphaFoldDB" id="A0A3B1AMH4"/>
<dbReference type="Gene3D" id="3.40.5.10">
    <property type="entry name" value="Ribosomal protein L9, N-terminal domain"/>
    <property type="match status" value="1"/>
</dbReference>
<reference evidence="7" key="1">
    <citation type="submission" date="2018-06" db="EMBL/GenBank/DDBJ databases">
        <authorList>
            <person name="Zhirakovskaya E."/>
        </authorList>
    </citation>
    <scope>NUCLEOTIDE SEQUENCE</scope>
</reference>
<evidence type="ECO:0000256" key="2">
    <source>
        <dbReference type="ARBA" id="ARBA00022730"/>
    </source>
</evidence>
<dbReference type="InterPro" id="IPR009027">
    <property type="entry name" value="Ribosomal_bL9/RNase_H1_N"/>
</dbReference>
<feature type="domain" description="Ribosomal protein L9" evidence="6">
    <location>
        <begin position="13"/>
        <end position="40"/>
    </location>
</feature>
<keyword evidence="2" id="KW-0699">rRNA-binding</keyword>
<dbReference type="PANTHER" id="PTHR21368">
    <property type="entry name" value="50S RIBOSOMAL PROTEIN L9"/>
    <property type="match status" value="1"/>
</dbReference>
<accession>A0A3B1AMH4</accession>
<keyword evidence="3" id="KW-0694">RNA-binding</keyword>
<evidence type="ECO:0000256" key="4">
    <source>
        <dbReference type="ARBA" id="ARBA00022980"/>
    </source>
</evidence>
<evidence type="ECO:0000313" key="7">
    <source>
        <dbReference type="EMBL" id="VAX04932.1"/>
    </source>
</evidence>
<dbReference type="GO" id="GO:0006412">
    <property type="term" value="P:translation"/>
    <property type="evidence" value="ECO:0007669"/>
    <property type="project" value="InterPro"/>
</dbReference>
<evidence type="ECO:0000256" key="1">
    <source>
        <dbReference type="ARBA" id="ARBA00010605"/>
    </source>
</evidence>
<dbReference type="SUPFAM" id="SSF55653">
    <property type="entry name" value="Ribosomal protein L9 C-domain"/>
    <property type="match status" value="1"/>
</dbReference>
<name>A0A3B1AMH4_9ZZZZ</name>
<dbReference type="InterPro" id="IPR020069">
    <property type="entry name" value="Ribosomal_bL9_C"/>
</dbReference>
<dbReference type="GO" id="GO:1990904">
    <property type="term" value="C:ribonucleoprotein complex"/>
    <property type="evidence" value="ECO:0007669"/>
    <property type="project" value="UniProtKB-KW"/>
</dbReference>
<dbReference type="InterPro" id="IPR036935">
    <property type="entry name" value="Ribosomal_bL9_N_sf"/>
</dbReference>
<dbReference type="InterPro" id="IPR020070">
    <property type="entry name" value="Ribosomal_bL9_N"/>
</dbReference>
<dbReference type="NCBIfam" id="TIGR00158">
    <property type="entry name" value="L9"/>
    <property type="match status" value="1"/>
</dbReference>
<gene>
    <name evidence="7" type="ORF">MNBD_GAMMA20-588</name>
</gene>
<dbReference type="InterPro" id="IPR020594">
    <property type="entry name" value="Ribosomal_bL9_bac/chp"/>
</dbReference>
<dbReference type="GO" id="GO:0019843">
    <property type="term" value="F:rRNA binding"/>
    <property type="evidence" value="ECO:0007669"/>
    <property type="project" value="UniProtKB-KW"/>
</dbReference>
<evidence type="ECO:0000256" key="5">
    <source>
        <dbReference type="ARBA" id="ARBA00023274"/>
    </source>
</evidence>
<evidence type="ECO:0000256" key="3">
    <source>
        <dbReference type="ARBA" id="ARBA00022884"/>
    </source>
</evidence>
<dbReference type="GO" id="GO:0003735">
    <property type="term" value="F:structural constituent of ribosome"/>
    <property type="evidence" value="ECO:0007669"/>
    <property type="project" value="InterPro"/>
</dbReference>
<dbReference type="EMBL" id="UOFU01000400">
    <property type="protein sequence ID" value="VAX04932.1"/>
    <property type="molecule type" value="Genomic_DNA"/>
</dbReference>
<dbReference type="SUPFAM" id="SSF55658">
    <property type="entry name" value="L9 N-domain-like"/>
    <property type="match status" value="1"/>
</dbReference>
<dbReference type="HAMAP" id="MF_00503">
    <property type="entry name" value="Ribosomal_bL9"/>
    <property type="match status" value="1"/>
</dbReference>
<dbReference type="InterPro" id="IPR036791">
    <property type="entry name" value="Ribosomal_bL9_C_sf"/>
</dbReference>
<dbReference type="Pfam" id="PF01281">
    <property type="entry name" value="Ribosomal_L9_N"/>
    <property type="match status" value="1"/>
</dbReference>
<keyword evidence="5" id="KW-0687">Ribonucleoprotein</keyword>
<dbReference type="InterPro" id="IPR000244">
    <property type="entry name" value="Ribosomal_bL9"/>
</dbReference>
<dbReference type="Pfam" id="PF03948">
    <property type="entry name" value="Ribosomal_L9_C"/>
    <property type="match status" value="1"/>
</dbReference>
<keyword evidence="4 7" id="KW-0689">Ribosomal protein</keyword>
<protein>
    <submittedName>
        <fullName evidence="7">LSU ribosomal protein L9p</fullName>
    </submittedName>
</protein>
<proteinExistence type="inferred from homology"/>
<organism evidence="7">
    <name type="scientific">hydrothermal vent metagenome</name>
    <dbReference type="NCBI Taxonomy" id="652676"/>
    <lineage>
        <taxon>unclassified sequences</taxon>
        <taxon>metagenomes</taxon>
        <taxon>ecological metagenomes</taxon>
    </lineage>
</organism>
<comment type="similarity">
    <text evidence="1">Belongs to the bacterial ribosomal protein bL9 family.</text>
</comment>
<dbReference type="Gene3D" id="3.10.430.100">
    <property type="entry name" value="Ribosomal protein L9, C-terminal domain"/>
    <property type="match status" value="1"/>
</dbReference>
<dbReference type="PROSITE" id="PS00651">
    <property type="entry name" value="RIBOSOMAL_L9"/>
    <property type="match status" value="1"/>
</dbReference>
<sequence>MNVILLEKVNNLGDLGEQVNVKAGYGRNFLIPQGKAVSATADNVAKFEARRAELETTAAEKLTAAEVRKEALSKLTVTIAQKAGEEGKLFGSVGTTDIANAITEAGVDISKSEIRLPEGALRHVGEFSIDVEFHSDVIASIALEIVPE</sequence>
<dbReference type="GO" id="GO:0005840">
    <property type="term" value="C:ribosome"/>
    <property type="evidence" value="ECO:0007669"/>
    <property type="project" value="UniProtKB-KW"/>
</dbReference>